<protein>
    <recommendedName>
        <fullName evidence="3">DUF1569 domain-containing protein</fullName>
    </recommendedName>
</protein>
<dbReference type="RefSeq" id="WP_093145549.1">
    <property type="nucleotide sequence ID" value="NZ_BMWO01000028.1"/>
</dbReference>
<accession>A0A1G7JUU3</accession>
<dbReference type="OrthoDB" id="2599194at2"/>
<name>A0A1G7JUU3_9FLAO</name>
<reference evidence="1 2" key="1">
    <citation type="submission" date="2016-10" db="EMBL/GenBank/DDBJ databases">
        <authorList>
            <person name="de Groot N.N."/>
        </authorList>
    </citation>
    <scope>NUCLEOTIDE SEQUENCE [LARGE SCALE GENOMIC DNA]</scope>
    <source>
        <strain evidence="1 2">DSM 16195</strain>
    </source>
</reference>
<dbReference type="Gene3D" id="1.20.120.450">
    <property type="entry name" value="dinb family like domain"/>
    <property type="match status" value="1"/>
</dbReference>
<evidence type="ECO:0000313" key="2">
    <source>
        <dbReference type="Proteomes" id="UP000199321"/>
    </source>
</evidence>
<dbReference type="AlphaFoldDB" id="A0A1G7JUU3"/>
<dbReference type="Pfam" id="PF07606">
    <property type="entry name" value="DUF1569"/>
    <property type="match status" value="1"/>
</dbReference>
<keyword evidence="2" id="KW-1185">Reference proteome</keyword>
<sequence>MALPNIFNKDITEKVIQRIDNLKVDTQPNWGKMNVSEMLAHCNVTYEMVYENKHPKPNFFMKVMMKSFVKKIVTSETPYKHNAQTAPAFKIKNSRNFETEKIRLIGYINKTQKLGASNFDNKESHSFGKLSVNEWNNMFYKHLDHHLNQFGV</sequence>
<organism evidence="1 2">
    <name type="scientific">Ulvibacter litoralis</name>
    <dbReference type="NCBI Taxonomy" id="227084"/>
    <lineage>
        <taxon>Bacteria</taxon>
        <taxon>Pseudomonadati</taxon>
        <taxon>Bacteroidota</taxon>
        <taxon>Flavobacteriia</taxon>
        <taxon>Flavobacteriales</taxon>
        <taxon>Flavobacteriaceae</taxon>
        <taxon>Ulvibacter</taxon>
    </lineage>
</organism>
<dbReference type="InterPro" id="IPR011463">
    <property type="entry name" value="DUF1569"/>
</dbReference>
<evidence type="ECO:0008006" key="3">
    <source>
        <dbReference type="Google" id="ProtNLM"/>
    </source>
</evidence>
<dbReference type="InterPro" id="IPR034660">
    <property type="entry name" value="DinB/YfiT-like"/>
</dbReference>
<dbReference type="Proteomes" id="UP000199321">
    <property type="component" value="Unassembled WGS sequence"/>
</dbReference>
<dbReference type="EMBL" id="FNBA01000031">
    <property type="protein sequence ID" value="SDF28706.1"/>
    <property type="molecule type" value="Genomic_DNA"/>
</dbReference>
<evidence type="ECO:0000313" key="1">
    <source>
        <dbReference type="EMBL" id="SDF28706.1"/>
    </source>
</evidence>
<gene>
    <name evidence="1" type="ORF">SAMN05421855_1312</name>
</gene>
<proteinExistence type="predicted"/>
<dbReference type="STRING" id="227084.SAMN05421855_1312"/>